<dbReference type="Pfam" id="PF00072">
    <property type="entry name" value="Response_reg"/>
    <property type="match status" value="1"/>
</dbReference>
<dbReference type="Pfam" id="PF00196">
    <property type="entry name" value="GerE"/>
    <property type="match status" value="1"/>
</dbReference>
<feature type="domain" description="Response regulatory" evidence="7">
    <location>
        <begin position="6"/>
        <end position="122"/>
    </location>
</feature>
<dbReference type="PANTHER" id="PTHR43214">
    <property type="entry name" value="TWO-COMPONENT RESPONSE REGULATOR"/>
    <property type="match status" value="1"/>
</dbReference>
<evidence type="ECO:0000259" key="6">
    <source>
        <dbReference type="PROSITE" id="PS50043"/>
    </source>
</evidence>
<dbReference type="PROSITE" id="PS00622">
    <property type="entry name" value="HTH_LUXR_1"/>
    <property type="match status" value="1"/>
</dbReference>
<dbReference type="InterPro" id="IPR001789">
    <property type="entry name" value="Sig_transdc_resp-reg_receiver"/>
</dbReference>
<evidence type="ECO:0000313" key="8">
    <source>
        <dbReference type="EMBL" id="NMH77195.1"/>
    </source>
</evidence>
<dbReference type="SMART" id="SM00421">
    <property type="entry name" value="HTH_LUXR"/>
    <property type="match status" value="1"/>
</dbReference>
<comment type="caution">
    <text evidence="8">The sequence shown here is derived from an EMBL/GenBank/DDBJ whole genome shotgun (WGS) entry which is preliminary data.</text>
</comment>
<evidence type="ECO:0000256" key="5">
    <source>
        <dbReference type="PROSITE-ProRule" id="PRU00169"/>
    </source>
</evidence>
<keyword evidence="9" id="KW-1185">Reference proteome</keyword>
<evidence type="ECO:0000259" key="7">
    <source>
        <dbReference type="PROSITE" id="PS50110"/>
    </source>
</evidence>
<dbReference type="InterPro" id="IPR011006">
    <property type="entry name" value="CheY-like_superfamily"/>
</dbReference>
<dbReference type="PANTHER" id="PTHR43214:SF24">
    <property type="entry name" value="TRANSCRIPTIONAL REGULATORY PROTEIN NARL-RELATED"/>
    <property type="match status" value="1"/>
</dbReference>
<evidence type="ECO:0000256" key="1">
    <source>
        <dbReference type="ARBA" id="ARBA00022553"/>
    </source>
</evidence>
<proteinExistence type="predicted"/>
<dbReference type="InterPro" id="IPR058245">
    <property type="entry name" value="NreC/VraR/RcsB-like_REC"/>
</dbReference>
<dbReference type="SUPFAM" id="SSF52172">
    <property type="entry name" value="CheY-like"/>
    <property type="match status" value="1"/>
</dbReference>
<dbReference type="EMBL" id="JAAXKY010000019">
    <property type="protein sequence ID" value="NMH77195.1"/>
    <property type="molecule type" value="Genomic_DNA"/>
</dbReference>
<dbReference type="CDD" id="cd06170">
    <property type="entry name" value="LuxR_C_like"/>
    <property type="match status" value="1"/>
</dbReference>
<keyword evidence="4" id="KW-0804">Transcription</keyword>
<reference evidence="8 9" key="1">
    <citation type="submission" date="2020-04" db="EMBL/GenBank/DDBJ databases">
        <authorList>
            <person name="Klaysubun C."/>
            <person name="Duangmal K."/>
            <person name="Lipun K."/>
        </authorList>
    </citation>
    <scope>NUCLEOTIDE SEQUENCE [LARGE SCALE GENOMIC DNA]</scope>
    <source>
        <strain evidence="8 9">JCM 11839</strain>
    </source>
</reference>
<gene>
    <name evidence="8" type="ORF">HF577_08830</name>
</gene>
<dbReference type="InterPro" id="IPR016032">
    <property type="entry name" value="Sig_transdc_resp-reg_C-effctor"/>
</dbReference>
<protein>
    <submittedName>
        <fullName evidence="8">Response regulator transcription factor</fullName>
    </submittedName>
</protein>
<evidence type="ECO:0000256" key="4">
    <source>
        <dbReference type="ARBA" id="ARBA00023163"/>
    </source>
</evidence>
<keyword evidence="2" id="KW-0805">Transcription regulation</keyword>
<evidence type="ECO:0000256" key="2">
    <source>
        <dbReference type="ARBA" id="ARBA00023015"/>
    </source>
</evidence>
<accession>A0ABX1RDJ2</accession>
<dbReference type="PROSITE" id="PS50110">
    <property type="entry name" value="RESPONSE_REGULATORY"/>
    <property type="match status" value="1"/>
</dbReference>
<feature type="modified residue" description="4-aspartylphosphate" evidence="5">
    <location>
        <position position="57"/>
    </location>
</feature>
<keyword evidence="3" id="KW-0238">DNA-binding</keyword>
<keyword evidence="1 5" id="KW-0597">Phosphoprotein</keyword>
<dbReference type="PRINTS" id="PR00038">
    <property type="entry name" value="HTHLUXR"/>
</dbReference>
<dbReference type="PROSITE" id="PS50043">
    <property type="entry name" value="HTH_LUXR_2"/>
    <property type="match status" value="1"/>
</dbReference>
<evidence type="ECO:0000256" key="3">
    <source>
        <dbReference type="ARBA" id="ARBA00023125"/>
    </source>
</evidence>
<dbReference type="InterPro" id="IPR000792">
    <property type="entry name" value="Tscrpt_reg_LuxR_C"/>
</dbReference>
<dbReference type="InterPro" id="IPR039420">
    <property type="entry name" value="WalR-like"/>
</dbReference>
<dbReference type="SMART" id="SM00448">
    <property type="entry name" value="REC"/>
    <property type="match status" value="1"/>
</dbReference>
<dbReference type="RefSeq" id="WP_169395261.1">
    <property type="nucleotide sequence ID" value="NZ_BAAAJH010000054.1"/>
</dbReference>
<dbReference type="Gene3D" id="3.40.50.2300">
    <property type="match status" value="1"/>
</dbReference>
<sequence>MGEPISVAVVDDEPIIRSGLRNLLQSEPDIEVVGEASDGVEAVGLVRRMRPAVVCMDVQMPKLDGIRATQQLLTLPDAPRVLVFTTFGADEHVFGALRAGASGFLLKRANAEQIITAVRTVALGESLVFPEALRTLVATRAPAEVTYRGPALTDRESDVLTQVAAGQTNAEIAQALFLGVETVRTHMSRILAKLGARDRTQAVVIAYTTGLIPLRH</sequence>
<name>A0ABX1RDJ2_9PSEU</name>
<dbReference type="Proteomes" id="UP001296706">
    <property type="component" value="Unassembled WGS sequence"/>
</dbReference>
<dbReference type="CDD" id="cd17535">
    <property type="entry name" value="REC_NarL-like"/>
    <property type="match status" value="1"/>
</dbReference>
<organism evidence="8 9">
    <name type="scientific">Pseudonocardia xinjiangensis</name>
    <dbReference type="NCBI Taxonomy" id="75289"/>
    <lineage>
        <taxon>Bacteria</taxon>
        <taxon>Bacillati</taxon>
        <taxon>Actinomycetota</taxon>
        <taxon>Actinomycetes</taxon>
        <taxon>Pseudonocardiales</taxon>
        <taxon>Pseudonocardiaceae</taxon>
        <taxon>Pseudonocardia</taxon>
    </lineage>
</organism>
<feature type="domain" description="HTH luxR-type" evidence="6">
    <location>
        <begin position="145"/>
        <end position="210"/>
    </location>
</feature>
<evidence type="ECO:0000313" key="9">
    <source>
        <dbReference type="Proteomes" id="UP001296706"/>
    </source>
</evidence>
<dbReference type="SUPFAM" id="SSF46894">
    <property type="entry name" value="C-terminal effector domain of the bipartite response regulators"/>
    <property type="match status" value="1"/>
</dbReference>